<evidence type="ECO:0000256" key="2">
    <source>
        <dbReference type="ARBA" id="ARBA00012722"/>
    </source>
</evidence>
<dbReference type="STRING" id="871741.SAMN05192570_1129"/>
<evidence type="ECO:0000256" key="3">
    <source>
        <dbReference type="ARBA" id="ARBA00013308"/>
    </source>
</evidence>
<dbReference type="Proteomes" id="UP000198788">
    <property type="component" value="Unassembled WGS sequence"/>
</dbReference>
<dbReference type="Gene3D" id="3.40.50.10190">
    <property type="entry name" value="BRCT domain"/>
    <property type="match status" value="1"/>
</dbReference>
<dbReference type="GO" id="GO:0006260">
    <property type="term" value="P:DNA replication"/>
    <property type="evidence" value="ECO:0007669"/>
    <property type="project" value="UniProtKB-KW"/>
</dbReference>
<dbReference type="NCBIfam" id="NF005932">
    <property type="entry name" value="PRK07956.1"/>
    <property type="match status" value="1"/>
</dbReference>
<comment type="similarity">
    <text evidence="14 15">Belongs to the NAD-dependent DNA ligase family. LigA subfamily.</text>
</comment>
<dbReference type="HAMAP" id="MF_01588">
    <property type="entry name" value="DNA_ligase_A"/>
    <property type="match status" value="1"/>
</dbReference>
<keyword evidence="18" id="KW-1185">Reference proteome</keyword>
<dbReference type="SMART" id="SM00532">
    <property type="entry name" value="LIGANc"/>
    <property type="match status" value="1"/>
</dbReference>
<dbReference type="GO" id="GO:0005829">
    <property type="term" value="C:cytosol"/>
    <property type="evidence" value="ECO:0007669"/>
    <property type="project" value="TreeGrafter"/>
</dbReference>
<keyword evidence="11 15" id="KW-0234">DNA repair</keyword>
<dbReference type="Gene3D" id="3.30.470.30">
    <property type="entry name" value="DNA ligase/mRNA capping enzyme"/>
    <property type="match status" value="1"/>
</dbReference>
<dbReference type="SMART" id="SM00292">
    <property type="entry name" value="BRCT"/>
    <property type="match status" value="1"/>
</dbReference>
<keyword evidence="9 15" id="KW-0460">Magnesium</keyword>
<evidence type="ECO:0000313" key="17">
    <source>
        <dbReference type="EMBL" id="SFS41755.1"/>
    </source>
</evidence>
<accession>A0A1I6PNY3</accession>
<dbReference type="AlphaFoldDB" id="A0A1I6PNY3"/>
<dbReference type="RefSeq" id="WP_092307670.1">
    <property type="nucleotide sequence ID" value="NZ_FOZV01000002.1"/>
</dbReference>
<dbReference type="Pfam" id="PF00533">
    <property type="entry name" value="BRCT"/>
    <property type="match status" value="1"/>
</dbReference>
<dbReference type="PANTHER" id="PTHR23389">
    <property type="entry name" value="CHROMOSOME TRANSMISSION FIDELITY FACTOR 18"/>
    <property type="match status" value="1"/>
</dbReference>
<evidence type="ECO:0000256" key="4">
    <source>
        <dbReference type="ARBA" id="ARBA00022598"/>
    </source>
</evidence>
<dbReference type="SUPFAM" id="SSF56091">
    <property type="entry name" value="DNA ligase/mRNA capping enzyme, catalytic domain"/>
    <property type="match status" value="1"/>
</dbReference>
<dbReference type="EMBL" id="FOZV01000002">
    <property type="protein sequence ID" value="SFS41755.1"/>
    <property type="molecule type" value="Genomic_DNA"/>
</dbReference>
<evidence type="ECO:0000256" key="15">
    <source>
        <dbReference type="HAMAP-Rule" id="MF_01588"/>
    </source>
</evidence>
<feature type="binding site" evidence="15">
    <location>
        <position position="325"/>
    </location>
    <ligand>
        <name>NAD(+)</name>
        <dbReference type="ChEBI" id="CHEBI:57540"/>
    </ligand>
</feature>
<keyword evidence="10 15" id="KW-0520">NAD</keyword>
<evidence type="ECO:0000256" key="8">
    <source>
        <dbReference type="ARBA" id="ARBA00022833"/>
    </source>
</evidence>
<feature type="binding site" evidence="15">
    <location>
        <position position="125"/>
    </location>
    <ligand>
        <name>NAD(+)</name>
        <dbReference type="ChEBI" id="CHEBI:57540"/>
    </ligand>
</feature>
<dbReference type="NCBIfam" id="TIGR00575">
    <property type="entry name" value="dnlj"/>
    <property type="match status" value="1"/>
</dbReference>
<evidence type="ECO:0000256" key="5">
    <source>
        <dbReference type="ARBA" id="ARBA00022705"/>
    </source>
</evidence>
<keyword evidence="6 15" id="KW-0479">Metal-binding</keyword>
<dbReference type="PANTHER" id="PTHR23389:SF9">
    <property type="entry name" value="DNA LIGASE"/>
    <property type="match status" value="1"/>
</dbReference>
<evidence type="ECO:0000256" key="10">
    <source>
        <dbReference type="ARBA" id="ARBA00023027"/>
    </source>
</evidence>
<protein>
    <recommendedName>
        <fullName evidence="3 15">DNA ligase</fullName>
        <ecNumber evidence="2 15">6.5.1.2</ecNumber>
    </recommendedName>
    <alternativeName>
        <fullName evidence="15">Polydeoxyribonucleotide synthase [NAD(+)]</fullName>
    </alternativeName>
</protein>
<dbReference type="FunFam" id="2.40.50.140:FF:000012">
    <property type="entry name" value="DNA ligase"/>
    <property type="match status" value="1"/>
</dbReference>
<proteinExistence type="inferred from homology"/>
<sequence length="779" mass="84309">MSDKPVDQLSESEARAELDRLTAALRHHDALYYRHDAPEISDAAYDALKRRALEIEDRFPDLTTAESPSQAVGAAVAAQFAPVRHGVPMLSLDNAFAPEEVTDFVARIRRFLKLAGDEPVAFVAEPKIDGLSASLRYENGVLVTGATRGDGRTGEDVTANLRTLDDIPDRLAGSGWPSVVEVRGEVYAPNDAFDAFNAAAEAAGARTYANPRNFAAGSLRQKDPAITATRPLRFFAYAWGETSQPIAGTQWEALQILRAWGFPVNDRSERVEEAAGLMAIYDRLQTDRARLGYDIDGVVYKVDRLDWQSRLGFVARTPRWAVAHKFPAQQAQTVLEGIDIQVGRTGSHTPVARLRPVTVGGVVVRNATLHNADEIARLDVRLGDTVTLQRAGDVIPQILGVVDPDRPDRGEPYDFPHICACPLKTPLVKETTAAGVESVVRRCTGELACPFQRIEHLKHFASRRAFDIEGLGEKQLIAFHERGWIREPADIFRLARDEARLAELRAEEGYGETSVRNLVAGIDARRTIALDRFIYGLGVRDIGEQTSLVLARAFETWPAFEAACVAAASGVPSEAWTRLAEAHAISPRVLHALAAARPPTTDPWPEAPLDQKIALAFPGLAAPARRSLAGLAADWGGLVELARIAREEGPSDALGQIAGVAGVGPVAARALALFFREPHNRAMVDALVAELDRIEDAERPKTDTAVAGKTVVFTGALERFTRDEAKARAESLGAKVSGSVSKKTDYLVAGPGAGSKLADAQKHGVKVLTEDEWLALIGG</sequence>
<dbReference type="InterPro" id="IPR004150">
    <property type="entry name" value="NAD_DNA_ligase_OB"/>
</dbReference>
<name>A0A1I6PNY3_9CAUL</name>
<dbReference type="CDD" id="cd00114">
    <property type="entry name" value="LIGANc"/>
    <property type="match status" value="1"/>
</dbReference>
<evidence type="ECO:0000256" key="11">
    <source>
        <dbReference type="ARBA" id="ARBA00023204"/>
    </source>
</evidence>
<feature type="binding site" evidence="15">
    <location>
        <position position="443"/>
    </location>
    <ligand>
        <name>Zn(2+)</name>
        <dbReference type="ChEBI" id="CHEBI:29105"/>
    </ligand>
</feature>
<dbReference type="InterPro" id="IPR001357">
    <property type="entry name" value="BRCT_dom"/>
</dbReference>
<keyword evidence="8 15" id="KW-0862">Zinc</keyword>
<dbReference type="FunFam" id="3.30.470.30:FF:000001">
    <property type="entry name" value="DNA ligase"/>
    <property type="match status" value="1"/>
</dbReference>
<keyword evidence="4 15" id="KW-0436">Ligase</keyword>
<dbReference type="InterPro" id="IPR013840">
    <property type="entry name" value="DNAligase_N"/>
</dbReference>
<dbReference type="InterPro" id="IPR036420">
    <property type="entry name" value="BRCT_dom_sf"/>
</dbReference>
<dbReference type="Gene3D" id="2.40.50.140">
    <property type="entry name" value="Nucleic acid-binding proteins"/>
    <property type="match status" value="1"/>
</dbReference>
<comment type="function">
    <text evidence="1 15">DNA ligase that catalyzes the formation of phosphodiester linkages between 5'-phosphoryl and 3'-hydroxyl groups in double-stranded DNA using NAD as a coenzyme and as the energy source for the reaction. It is essential for DNA replication and repair of damaged DNA.</text>
</comment>
<dbReference type="PIRSF" id="PIRSF001604">
    <property type="entry name" value="LigA"/>
    <property type="match status" value="1"/>
</dbReference>
<gene>
    <name evidence="15" type="primary">ligA</name>
    <name evidence="17" type="ORF">SAMN05192570_1129</name>
</gene>
<dbReference type="OrthoDB" id="9759736at2"/>
<feature type="domain" description="BRCT" evidence="16">
    <location>
        <begin position="701"/>
        <end position="774"/>
    </location>
</feature>
<dbReference type="Pfam" id="PF03120">
    <property type="entry name" value="OB_DNA_ligase"/>
    <property type="match status" value="1"/>
</dbReference>
<feature type="binding site" evidence="15">
    <location>
        <position position="148"/>
    </location>
    <ligand>
        <name>NAD(+)</name>
        <dbReference type="ChEBI" id="CHEBI:57540"/>
    </ligand>
</feature>
<dbReference type="InterPro" id="IPR018239">
    <property type="entry name" value="DNA_ligase_AS"/>
</dbReference>
<evidence type="ECO:0000256" key="12">
    <source>
        <dbReference type="ARBA" id="ARBA00023211"/>
    </source>
</evidence>
<dbReference type="PROSITE" id="PS01055">
    <property type="entry name" value="DNA_LIGASE_N1"/>
    <property type="match status" value="1"/>
</dbReference>
<comment type="cofactor">
    <cofactor evidence="15">
        <name>Mg(2+)</name>
        <dbReference type="ChEBI" id="CHEBI:18420"/>
    </cofactor>
    <cofactor evidence="15">
        <name>Mn(2+)</name>
        <dbReference type="ChEBI" id="CHEBI:29035"/>
    </cofactor>
</comment>
<evidence type="ECO:0000256" key="14">
    <source>
        <dbReference type="ARBA" id="ARBA00060881"/>
    </source>
</evidence>
<evidence type="ECO:0000256" key="1">
    <source>
        <dbReference type="ARBA" id="ARBA00004067"/>
    </source>
</evidence>
<dbReference type="EC" id="6.5.1.2" evidence="2 15"/>
<dbReference type="PROSITE" id="PS50172">
    <property type="entry name" value="BRCT"/>
    <property type="match status" value="1"/>
</dbReference>
<dbReference type="Gene3D" id="1.10.287.610">
    <property type="entry name" value="Helix hairpin bin"/>
    <property type="match status" value="1"/>
</dbReference>
<feature type="binding site" evidence="15">
    <location>
        <position position="421"/>
    </location>
    <ligand>
        <name>Zn(2+)</name>
        <dbReference type="ChEBI" id="CHEBI:29105"/>
    </ligand>
</feature>
<dbReference type="SUPFAM" id="SSF52113">
    <property type="entry name" value="BRCT domain"/>
    <property type="match status" value="1"/>
</dbReference>
<dbReference type="InterPro" id="IPR001679">
    <property type="entry name" value="DNA_ligase"/>
</dbReference>
<dbReference type="Pfam" id="PF01653">
    <property type="entry name" value="DNA_ligase_aden"/>
    <property type="match status" value="1"/>
</dbReference>
<dbReference type="GO" id="GO:0003911">
    <property type="term" value="F:DNA ligase (NAD+) activity"/>
    <property type="evidence" value="ECO:0007669"/>
    <property type="project" value="UniProtKB-UniRule"/>
</dbReference>
<dbReference type="InterPro" id="IPR012340">
    <property type="entry name" value="NA-bd_OB-fold"/>
</dbReference>
<keyword evidence="7 15" id="KW-0227">DNA damage</keyword>
<dbReference type="SUPFAM" id="SSF50249">
    <property type="entry name" value="Nucleic acid-binding proteins"/>
    <property type="match status" value="1"/>
</dbReference>
<feature type="binding site" evidence="15">
    <location>
        <position position="185"/>
    </location>
    <ligand>
        <name>NAD(+)</name>
        <dbReference type="ChEBI" id="CHEBI:57540"/>
    </ligand>
</feature>
<evidence type="ECO:0000256" key="9">
    <source>
        <dbReference type="ARBA" id="ARBA00022842"/>
    </source>
</evidence>
<evidence type="ECO:0000256" key="7">
    <source>
        <dbReference type="ARBA" id="ARBA00022763"/>
    </source>
</evidence>
<dbReference type="SUPFAM" id="SSF47781">
    <property type="entry name" value="RuvA domain 2-like"/>
    <property type="match status" value="1"/>
</dbReference>
<dbReference type="InterPro" id="IPR013839">
    <property type="entry name" value="DNAligase_adenylation"/>
</dbReference>
<dbReference type="GO" id="GO:0006281">
    <property type="term" value="P:DNA repair"/>
    <property type="evidence" value="ECO:0007669"/>
    <property type="project" value="UniProtKB-KW"/>
</dbReference>
<dbReference type="CDD" id="cd17748">
    <property type="entry name" value="BRCT_DNA_ligase_like"/>
    <property type="match status" value="1"/>
</dbReference>
<feature type="binding site" evidence="15">
    <location>
        <position position="449"/>
    </location>
    <ligand>
        <name>Zn(2+)</name>
        <dbReference type="ChEBI" id="CHEBI:29105"/>
    </ligand>
</feature>
<dbReference type="Gene3D" id="1.10.150.20">
    <property type="entry name" value="5' to 3' exonuclease, C-terminal subdomain"/>
    <property type="match status" value="2"/>
</dbReference>
<evidence type="ECO:0000256" key="13">
    <source>
        <dbReference type="ARBA" id="ARBA00034005"/>
    </source>
</evidence>
<keyword evidence="5 15" id="KW-0235">DNA replication</keyword>
<feature type="binding site" evidence="15">
    <location>
        <begin position="91"/>
        <end position="92"/>
    </location>
    <ligand>
        <name>NAD(+)</name>
        <dbReference type="ChEBI" id="CHEBI:57540"/>
    </ligand>
</feature>
<feature type="binding site" evidence="15">
    <location>
        <position position="419"/>
    </location>
    <ligand>
        <name>Zn(2+)</name>
        <dbReference type="ChEBI" id="CHEBI:29105"/>
    </ligand>
</feature>
<feature type="binding site" evidence="15">
    <location>
        <begin position="42"/>
        <end position="46"/>
    </location>
    <ligand>
        <name>NAD(+)</name>
        <dbReference type="ChEBI" id="CHEBI:57540"/>
    </ligand>
</feature>
<evidence type="ECO:0000259" key="16">
    <source>
        <dbReference type="PROSITE" id="PS50172"/>
    </source>
</evidence>
<comment type="catalytic activity">
    <reaction evidence="13 15">
        <text>NAD(+) + (deoxyribonucleotide)n-3'-hydroxyl + 5'-phospho-(deoxyribonucleotide)m = (deoxyribonucleotide)n+m + AMP + beta-nicotinamide D-nucleotide.</text>
        <dbReference type="EC" id="6.5.1.2"/>
    </reaction>
</comment>
<evidence type="ECO:0000313" key="18">
    <source>
        <dbReference type="Proteomes" id="UP000198788"/>
    </source>
</evidence>
<keyword evidence="12 15" id="KW-0464">Manganese</keyword>
<feature type="active site" description="N6-AMP-lysine intermediate" evidence="15">
    <location>
        <position position="127"/>
    </location>
</feature>
<feature type="binding site" evidence="15">
    <location>
        <position position="301"/>
    </location>
    <ligand>
        <name>NAD(+)</name>
        <dbReference type="ChEBI" id="CHEBI:57540"/>
    </ligand>
</feature>
<dbReference type="GO" id="GO:0046872">
    <property type="term" value="F:metal ion binding"/>
    <property type="evidence" value="ECO:0007669"/>
    <property type="project" value="UniProtKB-KW"/>
</dbReference>
<reference evidence="18" key="1">
    <citation type="submission" date="2016-10" db="EMBL/GenBank/DDBJ databases">
        <authorList>
            <person name="Varghese N."/>
            <person name="Submissions S."/>
        </authorList>
    </citation>
    <scope>NUCLEOTIDE SEQUENCE [LARGE SCALE GENOMIC DNA]</scope>
    <source>
        <strain evidence="18">CGMCC 1.10683</strain>
    </source>
</reference>
<organism evidence="17 18">
    <name type="scientific">Brevundimonas viscosa</name>
    <dbReference type="NCBI Taxonomy" id="871741"/>
    <lineage>
        <taxon>Bacteria</taxon>
        <taxon>Pseudomonadati</taxon>
        <taxon>Pseudomonadota</taxon>
        <taxon>Alphaproteobacteria</taxon>
        <taxon>Caulobacterales</taxon>
        <taxon>Caulobacteraceae</taxon>
        <taxon>Brevundimonas</taxon>
    </lineage>
</organism>
<evidence type="ECO:0000256" key="6">
    <source>
        <dbReference type="ARBA" id="ARBA00022723"/>
    </source>
</evidence>
<dbReference type="InterPro" id="IPR010994">
    <property type="entry name" value="RuvA_2-like"/>
</dbReference>